<feature type="transmembrane region" description="Helical" evidence="15">
    <location>
        <begin position="1299"/>
        <end position="1324"/>
    </location>
</feature>
<feature type="transmembrane region" description="Helical" evidence="15">
    <location>
        <begin position="266"/>
        <end position="287"/>
    </location>
</feature>
<evidence type="ECO:0000256" key="3">
    <source>
        <dbReference type="ARBA" id="ARBA00004906"/>
    </source>
</evidence>
<name>A0AAV9N7N5_9EURO</name>
<evidence type="ECO:0000256" key="4">
    <source>
        <dbReference type="ARBA" id="ARBA00012483"/>
    </source>
</evidence>
<dbReference type="Proteomes" id="UP001358417">
    <property type="component" value="Unassembled WGS sequence"/>
</dbReference>
<evidence type="ECO:0000259" key="16">
    <source>
        <dbReference type="PROSITE" id="PS50089"/>
    </source>
</evidence>
<evidence type="ECO:0000256" key="8">
    <source>
        <dbReference type="ARBA" id="ARBA00022771"/>
    </source>
</evidence>
<evidence type="ECO:0000256" key="5">
    <source>
        <dbReference type="ARBA" id="ARBA00022679"/>
    </source>
</evidence>
<comment type="subcellular location">
    <subcellularLocation>
        <location evidence="2">Membrane</location>
        <topology evidence="2">Multi-pass membrane protein</topology>
    </subcellularLocation>
</comment>
<evidence type="ECO:0000256" key="7">
    <source>
        <dbReference type="ARBA" id="ARBA00022723"/>
    </source>
</evidence>
<feature type="transmembrane region" description="Helical" evidence="15">
    <location>
        <begin position="1350"/>
        <end position="1369"/>
    </location>
</feature>
<evidence type="ECO:0000256" key="14">
    <source>
        <dbReference type="SAM" id="MobiDB-lite"/>
    </source>
</evidence>
<keyword evidence="8 13" id="KW-0863">Zinc-finger</keyword>
<evidence type="ECO:0000256" key="12">
    <source>
        <dbReference type="ARBA" id="ARBA00023136"/>
    </source>
</evidence>
<evidence type="ECO:0000256" key="10">
    <source>
        <dbReference type="ARBA" id="ARBA00022833"/>
    </source>
</evidence>
<keyword evidence="12 15" id="KW-0472">Membrane</keyword>
<dbReference type="GO" id="GO:0005789">
    <property type="term" value="C:endoplasmic reticulum membrane"/>
    <property type="evidence" value="ECO:0007669"/>
    <property type="project" value="TreeGrafter"/>
</dbReference>
<feature type="transmembrane region" description="Helical" evidence="15">
    <location>
        <begin position="1445"/>
        <end position="1463"/>
    </location>
</feature>
<feature type="transmembrane region" description="Helical" evidence="15">
    <location>
        <begin position="1035"/>
        <end position="1055"/>
    </location>
</feature>
<feature type="compositionally biased region" description="Basic and acidic residues" evidence="14">
    <location>
        <begin position="478"/>
        <end position="487"/>
    </location>
</feature>
<feature type="domain" description="RING-CH-type" evidence="17">
    <location>
        <begin position="23"/>
        <end position="84"/>
    </location>
</feature>
<dbReference type="SMART" id="SM00744">
    <property type="entry name" value="RINGv"/>
    <property type="match status" value="1"/>
</dbReference>
<dbReference type="FunFam" id="3.30.40.10:FF:000287">
    <property type="entry name" value="RING finger membrane protein"/>
    <property type="match status" value="1"/>
</dbReference>
<dbReference type="InterPro" id="IPR011016">
    <property type="entry name" value="Znf_RING-CH"/>
</dbReference>
<feature type="transmembrane region" description="Helical" evidence="15">
    <location>
        <begin position="691"/>
        <end position="716"/>
    </location>
</feature>
<keyword evidence="5" id="KW-0808">Transferase</keyword>
<comment type="caution">
    <text evidence="18">The sequence shown here is derived from an EMBL/GenBank/DDBJ whole genome shotgun (WGS) entry which is preliminary data.</text>
</comment>
<evidence type="ECO:0000256" key="15">
    <source>
        <dbReference type="SAM" id="Phobius"/>
    </source>
</evidence>
<evidence type="ECO:0000256" key="13">
    <source>
        <dbReference type="PROSITE-ProRule" id="PRU00175"/>
    </source>
</evidence>
<dbReference type="PANTHER" id="PTHR13145:SF0">
    <property type="entry name" value="E3 UBIQUITIN-PROTEIN LIGASE MARCHF6"/>
    <property type="match status" value="1"/>
</dbReference>
<keyword evidence="11 15" id="KW-1133">Transmembrane helix</keyword>
<keyword evidence="6 15" id="KW-0812">Transmembrane</keyword>
<feature type="domain" description="RING-type" evidence="16">
    <location>
        <begin position="31"/>
        <end position="78"/>
    </location>
</feature>
<proteinExistence type="predicted"/>
<keyword evidence="19" id="KW-1185">Reference proteome</keyword>
<dbReference type="GO" id="GO:0008270">
    <property type="term" value="F:zinc ion binding"/>
    <property type="evidence" value="ECO:0007669"/>
    <property type="project" value="UniProtKB-KW"/>
</dbReference>
<feature type="transmembrane region" description="Helical" evidence="15">
    <location>
        <begin position="879"/>
        <end position="904"/>
    </location>
</feature>
<comment type="pathway">
    <text evidence="3">Protein modification; protein ubiquitination.</text>
</comment>
<dbReference type="EC" id="2.3.2.27" evidence="4"/>
<dbReference type="InterPro" id="IPR056521">
    <property type="entry name" value="MARCHF6-like_C"/>
</dbReference>
<dbReference type="PANTHER" id="PTHR13145">
    <property type="entry name" value="SSM4 PROTEIN"/>
    <property type="match status" value="1"/>
</dbReference>
<reference evidence="18 19" key="1">
    <citation type="submission" date="2023-08" db="EMBL/GenBank/DDBJ databases">
        <title>Black Yeasts Isolated from many extreme environments.</title>
        <authorList>
            <person name="Coleine C."/>
            <person name="Stajich J.E."/>
            <person name="Selbmann L."/>
        </authorList>
    </citation>
    <scope>NUCLEOTIDE SEQUENCE [LARGE SCALE GENOMIC DNA]</scope>
    <source>
        <strain evidence="18 19">CCFEE 5792</strain>
    </source>
</reference>
<evidence type="ECO:0000259" key="17">
    <source>
        <dbReference type="PROSITE" id="PS51292"/>
    </source>
</evidence>
<evidence type="ECO:0000256" key="6">
    <source>
        <dbReference type="ARBA" id="ARBA00022692"/>
    </source>
</evidence>
<dbReference type="PROSITE" id="PS50089">
    <property type="entry name" value="ZF_RING_2"/>
    <property type="match status" value="1"/>
</dbReference>
<feature type="transmembrane region" description="Helical" evidence="15">
    <location>
        <begin position="115"/>
        <end position="133"/>
    </location>
</feature>
<dbReference type="GeneID" id="89972107"/>
<feature type="transmembrane region" description="Helical" evidence="15">
    <location>
        <begin position="1201"/>
        <end position="1226"/>
    </location>
</feature>
<gene>
    <name evidence="18" type="ORF">LTR84_003924</name>
</gene>
<evidence type="ECO:0000313" key="19">
    <source>
        <dbReference type="Proteomes" id="UP001358417"/>
    </source>
</evidence>
<feature type="transmembrane region" description="Helical" evidence="15">
    <location>
        <begin position="925"/>
        <end position="957"/>
    </location>
</feature>
<accession>A0AAV9N7N5</accession>
<dbReference type="GO" id="GO:0036503">
    <property type="term" value="P:ERAD pathway"/>
    <property type="evidence" value="ECO:0007669"/>
    <property type="project" value="TreeGrafter"/>
</dbReference>
<dbReference type="Gene3D" id="3.30.40.10">
    <property type="entry name" value="Zinc/RING finger domain, C3HC4 (zinc finger)"/>
    <property type="match status" value="1"/>
</dbReference>
<evidence type="ECO:0000256" key="1">
    <source>
        <dbReference type="ARBA" id="ARBA00000900"/>
    </source>
</evidence>
<keyword evidence="10" id="KW-0862">Zinc</keyword>
<evidence type="ECO:0000256" key="11">
    <source>
        <dbReference type="ARBA" id="ARBA00022989"/>
    </source>
</evidence>
<feature type="transmembrane region" description="Helical" evidence="15">
    <location>
        <begin position="198"/>
        <end position="217"/>
    </location>
</feature>
<keyword evidence="7" id="KW-0479">Metal-binding</keyword>
<feature type="region of interest" description="Disordered" evidence="14">
    <location>
        <begin position="383"/>
        <end position="407"/>
    </location>
</feature>
<dbReference type="PROSITE" id="PS51292">
    <property type="entry name" value="ZF_RING_CH"/>
    <property type="match status" value="1"/>
</dbReference>
<keyword evidence="9" id="KW-0833">Ubl conjugation pathway</keyword>
<organism evidence="18 19">
    <name type="scientific">Exophiala bonariae</name>
    <dbReference type="NCBI Taxonomy" id="1690606"/>
    <lineage>
        <taxon>Eukaryota</taxon>
        <taxon>Fungi</taxon>
        <taxon>Dikarya</taxon>
        <taxon>Ascomycota</taxon>
        <taxon>Pezizomycotina</taxon>
        <taxon>Eurotiomycetes</taxon>
        <taxon>Chaetothyriomycetidae</taxon>
        <taxon>Chaetothyriales</taxon>
        <taxon>Herpotrichiellaceae</taxon>
        <taxon>Exophiala</taxon>
    </lineage>
</organism>
<feature type="transmembrane region" description="Helical" evidence="15">
    <location>
        <begin position="977"/>
        <end position="997"/>
    </location>
</feature>
<feature type="transmembrane region" description="Helical" evidence="15">
    <location>
        <begin position="650"/>
        <end position="671"/>
    </location>
</feature>
<feature type="region of interest" description="Disordered" evidence="14">
    <location>
        <begin position="429"/>
        <end position="487"/>
    </location>
</feature>
<feature type="transmembrane region" description="Helical" evidence="15">
    <location>
        <begin position="1406"/>
        <end position="1433"/>
    </location>
</feature>
<evidence type="ECO:0000256" key="9">
    <source>
        <dbReference type="ARBA" id="ARBA00022786"/>
    </source>
</evidence>
<feature type="compositionally biased region" description="Polar residues" evidence="14">
    <location>
        <begin position="430"/>
        <end position="441"/>
    </location>
</feature>
<feature type="transmembrane region" description="Helical" evidence="15">
    <location>
        <begin position="1075"/>
        <end position="1092"/>
    </location>
</feature>
<feature type="transmembrane region" description="Helical" evidence="15">
    <location>
        <begin position="1246"/>
        <end position="1264"/>
    </location>
</feature>
<dbReference type="InterPro" id="IPR001841">
    <property type="entry name" value="Znf_RING"/>
</dbReference>
<dbReference type="CDD" id="cd16702">
    <property type="entry name" value="RING_CH-C4HC3_MARCH6"/>
    <property type="match status" value="1"/>
</dbReference>
<dbReference type="EMBL" id="JAVRRD010000017">
    <property type="protein sequence ID" value="KAK5050642.1"/>
    <property type="molecule type" value="Genomic_DNA"/>
</dbReference>
<protein>
    <recommendedName>
        <fullName evidence="4">RING-type E3 ubiquitin transferase</fullName>
        <ecNumber evidence="4">2.3.2.27</ecNumber>
    </recommendedName>
</protein>
<dbReference type="Pfam" id="PF12906">
    <property type="entry name" value="RINGv"/>
    <property type="match status" value="1"/>
</dbReference>
<sequence length="1506" mass="167748">MASESRQTHSTSDDDLHRTAPQHIEDTQEYCRICRGEASSHQPLFYPCKCSGSIKFVHQECLKEWLAHSQKKYCELCKTSFRFTKLYDRSMPQTLPFPLFLRQLTRHALATFLRYSRYLLVLLVWLCCLPWCIRQIWRGLFWLADGNWSDEQNIVPDQNSTLLPTGSPRLPLDVPQAFESIKLVLPPMQLSLADIARAVFSQGLLGWLLQLILAVFLPNSAPNHADLSPPSSIAHRSSSLLSDVQFLANWSTVPAINNTTLDVVEGQLICISLVTAFILIFLIREWVINQQPLNNMPDPDAQDNQLPLPLPVGPQDPPIPQPGENLHGVRDQDADLIQQNRALRPIAIPRLRRALTDDNILAGLPVNDPERPTLPARAASVIAGPSTARGDTNPTHDFGETVTSGDEGISAPYNSILVQSELEIVPGGNANISEHQTFPSDTSDDDLFNHSPSQRRESSLSYNSQESPSQDANASSDYSHDSDGADHDQEEISIVHQTAVPNINHTPTEAAEREPDLIDLATTYGGQIETSRIEPTAAAIDVEETHFQKIAAWMWHVDNQQRTPQRPEARDVERLVRDLRDEGPFIPIHHQERHGIRPPVVEAPPPAREANNVFGLDLNDANAVEDAEDIDGILELLGMEGPMFGMIQNVIFSLFLITLTLAASIWCPYIWGKIALLFVSNPLGMLIKAPLFVLSRAADIVVDVMFVAIGIAGIILNTPFRLLQTTVAPLFPDLSNLLDLDAVHVLTLDMSRRSSNRLQKVLFGAVLNLKPDLPTFSMVSHHALVSLRSSVHTTLLGVTSAIVRTHKHVITTPISATSLLSSFFDLIKLVSASLMAANNHLRSTLEEFYSSGITFSLDSSVATGVVDDSLTTWSTGDRVVTIIIGYVFFAAAGIIFLEIAHLVLGLGQTEKVEGYFADCLRQAGGVMKVIVIIGIEMLVFPLYCGLLLDVALLPLFADATIFNRINFLIHAPFTGVFIHWFIGTCYMFHFALFVGICRKILRKGVLYFIRDPDDPTFHPVRDVLERPVPTQLGKIAFSALVYGGLVMVCLGGVVWSLEWFGDIFPIQWATSEPKLAFPIDVIFYNLMLPLLLRKADPSKRFTAMYEWWFRRCAKTLRLTAFLFGGDPEEEKSGTSSTRSGTFVRAPASDSVRIPRGQNVFLEVNERNERIDGHIDHTIGIHGKGDKRFVHVYLPPNFRSRIAAFILLLWFYAASTGIVFTIGPLLLGRVIMQWLSASDLPPNDLHAFTLGVHIFALIAFCMVFARSAVDHVKNRSLHFFNHHGEAVVQAISTTKYVVGLTYLTTFTAIVLPCVVSTILELYLYIPLYTYLATDRQSASTNSTTPANGQKATIFILQTWTIGLLYLRLCLKAFLKYVDEASPAGIALRAILRQGIWRPDVELASRAFVLPATVVCFTALAFPLACAKLVISVLGVEKSAQTRIYRVAYPTILGLSLVWYGAWMLQRQISTWRAKIRDEVYLIGERLHNFHEGKPHIKEHSSRVSRVQ</sequence>
<dbReference type="RefSeq" id="XP_064705228.1">
    <property type="nucleotide sequence ID" value="XM_064847507.1"/>
</dbReference>
<comment type="catalytic activity">
    <reaction evidence="1">
        <text>S-ubiquitinyl-[E2 ubiquitin-conjugating enzyme]-L-cysteine + [acceptor protein]-L-lysine = [E2 ubiquitin-conjugating enzyme]-L-cysteine + N(6)-ubiquitinyl-[acceptor protein]-L-lysine.</text>
        <dbReference type="EC" id="2.3.2.27"/>
    </reaction>
</comment>
<evidence type="ECO:0000256" key="2">
    <source>
        <dbReference type="ARBA" id="ARBA00004141"/>
    </source>
</evidence>
<dbReference type="Pfam" id="PF23113">
    <property type="entry name" value="MARCHF6_C"/>
    <property type="match status" value="1"/>
</dbReference>
<evidence type="ECO:0000313" key="18">
    <source>
        <dbReference type="EMBL" id="KAK5050642.1"/>
    </source>
</evidence>
<dbReference type="SUPFAM" id="SSF57850">
    <property type="entry name" value="RING/U-box"/>
    <property type="match status" value="1"/>
</dbReference>
<feature type="compositionally biased region" description="Polar residues" evidence="14">
    <location>
        <begin position="459"/>
        <end position="477"/>
    </location>
</feature>
<dbReference type="InterPro" id="IPR013083">
    <property type="entry name" value="Znf_RING/FYVE/PHD"/>
</dbReference>
<dbReference type="GO" id="GO:0061630">
    <property type="term" value="F:ubiquitin protein ligase activity"/>
    <property type="evidence" value="ECO:0007669"/>
    <property type="project" value="UniProtKB-EC"/>
</dbReference>